<dbReference type="InterPro" id="IPR012904">
    <property type="entry name" value="OGG_N"/>
</dbReference>
<dbReference type="InterPro" id="IPR003265">
    <property type="entry name" value="HhH-GPD_domain"/>
</dbReference>
<dbReference type="VEuPathDB" id="FungiDB:CAGL0L11176g"/>
<feature type="region of interest" description="Disordered" evidence="10">
    <location>
        <begin position="332"/>
        <end position="353"/>
    </location>
</feature>
<keyword evidence="8" id="KW-0326">Glycosidase</keyword>
<dbReference type="OMA" id="ITKMCHS"/>
<protein>
    <recommendedName>
        <fullName evidence="2">DNA-(apurinic or apyrimidinic site) lyase</fullName>
        <ecNumber evidence="2">4.2.99.18</ecNumber>
    </recommendedName>
</protein>
<dbReference type="PANTHER" id="PTHR10242:SF2">
    <property type="entry name" value="N-GLYCOSYLASE_DNA LYASE"/>
    <property type="match status" value="1"/>
</dbReference>
<comment type="caution">
    <text evidence="12">The sequence shown here is derived from an EMBL/GenBank/DDBJ whole genome shotgun (WGS) entry which is preliminary data.</text>
</comment>
<keyword evidence="7" id="KW-0511">Multifunctional enzyme</keyword>
<evidence type="ECO:0000256" key="3">
    <source>
        <dbReference type="ARBA" id="ARBA00022763"/>
    </source>
</evidence>
<dbReference type="Gene3D" id="1.10.340.30">
    <property type="entry name" value="Hypothetical protein, domain 2"/>
    <property type="match status" value="1"/>
</dbReference>
<dbReference type="PANTHER" id="PTHR10242">
    <property type="entry name" value="8-OXOGUANINE DNA GLYCOSYLASE"/>
    <property type="match status" value="1"/>
</dbReference>
<feature type="domain" description="HhH-GPD" evidence="11">
    <location>
        <begin position="130"/>
        <end position="305"/>
    </location>
</feature>
<gene>
    <name evidence="12" type="ORF">AO440_004776</name>
</gene>
<dbReference type="InterPro" id="IPR023170">
    <property type="entry name" value="HhH_base_excis_C"/>
</dbReference>
<dbReference type="GO" id="GO:0005739">
    <property type="term" value="C:mitochondrion"/>
    <property type="evidence" value="ECO:0007669"/>
    <property type="project" value="EnsemblFungi"/>
</dbReference>
<dbReference type="GO" id="GO:0034039">
    <property type="term" value="F:8-oxo-7,8-dihydroguanine DNA N-glycosylase activity"/>
    <property type="evidence" value="ECO:0007669"/>
    <property type="project" value="TreeGrafter"/>
</dbReference>
<keyword evidence="4" id="KW-0378">Hydrolase</keyword>
<dbReference type="EC" id="4.2.99.18" evidence="2"/>
<evidence type="ECO:0000313" key="12">
    <source>
        <dbReference type="EMBL" id="KTB02966.1"/>
    </source>
</evidence>
<dbReference type="VEuPathDB" id="FungiDB:GWK60_L15147"/>
<dbReference type="SUPFAM" id="SSF55945">
    <property type="entry name" value="TATA-box binding protein-like"/>
    <property type="match status" value="1"/>
</dbReference>
<evidence type="ECO:0000256" key="5">
    <source>
        <dbReference type="ARBA" id="ARBA00023204"/>
    </source>
</evidence>
<dbReference type="GO" id="GO:0003684">
    <property type="term" value="F:damaged DNA binding"/>
    <property type="evidence" value="ECO:0007669"/>
    <property type="project" value="InterPro"/>
</dbReference>
<dbReference type="InterPro" id="IPR052054">
    <property type="entry name" value="Oxidative_DNA_repair_enzyme"/>
</dbReference>
<keyword evidence="5" id="KW-0234">DNA repair</keyword>
<evidence type="ECO:0000256" key="6">
    <source>
        <dbReference type="ARBA" id="ARBA00023239"/>
    </source>
</evidence>
<dbReference type="GO" id="GO:0006285">
    <property type="term" value="P:base-excision repair, AP site formation"/>
    <property type="evidence" value="ECO:0007669"/>
    <property type="project" value="EnsemblFungi"/>
</dbReference>
<dbReference type="Pfam" id="PF07934">
    <property type="entry name" value="OGG_N"/>
    <property type="match status" value="1"/>
</dbReference>
<dbReference type="GO" id="GO:0006289">
    <property type="term" value="P:nucleotide-excision repair"/>
    <property type="evidence" value="ECO:0007669"/>
    <property type="project" value="InterPro"/>
</dbReference>
<comment type="catalytic activity">
    <reaction evidence="9">
        <text>2'-deoxyribonucleotide-(2'-deoxyribose 5'-phosphate)-2'-deoxyribonucleotide-DNA = a 3'-end 2'-deoxyribonucleotide-(2,3-dehydro-2,3-deoxyribose 5'-phosphate)-DNA + a 5'-end 5'-phospho-2'-deoxyribonucleoside-DNA + H(+)</text>
        <dbReference type="Rhea" id="RHEA:66592"/>
        <dbReference type="Rhea" id="RHEA-COMP:13180"/>
        <dbReference type="Rhea" id="RHEA-COMP:16897"/>
        <dbReference type="Rhea" id="RHEA-COMP:17067"/>
        <dbReference type="ChEBI" id="CHEBI:15378"/>
        <dbReference type="ChEBI" id="CHEBI:136412"/>
        <dbReference type="ChEBI" id="CHEBI:157695"/>
        <dbReference type="ChEBI" id="CHEBI:167181"/>
        <dbReference type="EC" id="4.2.99.18"/>
    </reaction>
</comment>
<evidence type="ECO:0000256" key="10">
    <source>
        <dbReference type="SAM" id="MobiDB-lite"/>
    </source>
</evidence>
<evidence type="ECO:0000256" key="9">
    <source>
        <dbReference type="ARBA" id="ARBA00044632"/>
    </source>
</evidence>
<dbReference type="PhylomeDB" id="A0A0W0E425"/>
<organism evidence="12 13">
    <name type="scientific">Candida glabrata</name>
    <name type="common">Yeast</name>
    <name type="synonym">Torulopsis glabrata</name>
    <dbReference type="NCBI Taxonomy" id="5478"/>
    <lineage>
        <taxon>Eukaryota</taxon>
        <taxon>Fungi</taxon>
        <taxon>Dikarya</taxon>
        <taxon>Ascomycota</taxon>
        <taxon>Saccharomycotina</taxon>
        <taxon>Saccharomycetes</taxon>
        <taxon>Saccharomycetales</taxon>
        <taxon>Saccharomycetaceae</taxon>
        <taxon>Nakaseomyces</taxon>
    </lineage>
</organism>
<name>A0A0W0E425_CANGB</name>
<dbReference type="CDD" id="cd00056">
    <property type="entry name" value="ENDO3c"/>
    <property type="match status" value="1"/>
</dbReference>
<evidence type="ECO:0000313" key="13">
    <source>
        <dbReference type="Proteomes" id="UP000054886"/>
    </source>
</evidence>
<dbReference type="AlphaFoldDB" id="A0A0W0E425"/>
<dbReference type="Gene3D" id="1.10.1670.10">
    <property type="entry name" value="Helix-hairpin-Helix base-excision DNA repair enzymes (C-terminal)"/>
    <property type="match status" value="1"/>
</dbReference>
<dbReference type="SMART" id="SM00478">
    <property type="entry name" value="ENDO3c"/>
    <property type="match status" value="1"/>
</dbReference>
<dbReference type="EMBL" id="LLZZ01000122">
    <property type="protein sequence ID" value="KTB02966.1"/>
    <property type="molecule type" value="Genomic_DNA"/>
</dbReference>
<evidence type="ECO:0000256" key="7">
    <source>
        <dbReference type="ARBA" id="ARBA00023268"/>
    </source>
</evidence>
<dbReference type="Gene3D" id="3.30.310.40">
    <property type="match status" value="1"/>
</dbReference>
<evidence type="ECO:0000256" key="1">
    <source>
        <dbReference type="ARBA" id="ARBA00010679"/>
    </source>
</evidence>
<keyword evidence="3" id="KW-0227">DNA damage</keyword>
<evidence type="ECO:0000256" key="2">
    <source>
        <dbReference type="ARBA" id="ARBA00012720"/>
    </source>
</evidence>
<dbReference type="Pfam" id="PF00730">
    <property type="entry name" value="HhH-GPD"/>
    <property type="match status" value="1"/>
</dbReference>
<evidence type="ECO:0000259" key="11">
    <source>
        <dbReference type="SMART" id="SM00478"/>
    </source>
</evidence>
<proteinExistence type="inferred from homology"/>
<dbReference type="Proteomes" id="UP000054886">
    <property type="component" value="Unassembled WGS sequence"/>
</dbReference>
<dbReference type="GO" id="GO:0140078">
    <property type="term" value="F:class I DNA-(apurinic or apyrimidinic site) endonuclease activity"/>
    <property type="evidence" value="ECO:0007669"/>
    <property type="project" value="UniProtKB-EC"/>
</dbReference>
<comment type="similarity">
    <text evidence="1">Belongs to the type-1 OGG1 family.</text>
</comment>
<evidence type="ECO:0000256" key="8">
    <source>
        <dbReference type="ARBA" id="ARBA00023295"/>
    </source>
</evidence>
<reference evidence="12 13" key="1">
    <citation type="submission" date="2015-10" db="EMBL/GenBank/DDBJ databases">
        <title>Draft genomes sequences of Candida glabrata isolates 1A, 1B, 2A, 2B, 3A and 3B.</title>
        <authorList>
            <person name="Haavelsrud O.E."/>
            <person name="Gaustad P."/>
        </authorList>
    </citation>
    <scope>NUCLEOTIDE SEQUENCE [LARGE SCALE GENOMIC DNA]</scope>
    <source>
        <strain evidence="12">910700640</strain>
    </source>
</reference>
<dbReference type="GO" id="GO:0070987">
    <property type="term" value="P:error-free translesion synthesis"/>
    <property type="evidence" value="ECO:0007669"/>
    <property type="project" value="EnsemblFungi"/>
</dbReference>
<dbReference type="VEuPathDB" id="FungiDB:GVI51_L11121"/>
<dbReference type="GO" id="GO:0007004">
    <property type="term" value="P:telomere maintenance via telomerase"/>
    <property type="evidence" value="ECO:0007669"/>
    <property type="project" value="EnsemblFungi"/>
</dbReference>
<dbReference type="InterPro" id="IPR011257">
    <property type="entry name" value="DNA_glycosylase"/>
</dbReference>
<sequence>MSINGLLNVSAGELCLKNVLQTGQSFRWLLDEATGIYSTTLKISDTLGYSIITLRQDVDFGQVFYEVLNAKVDTETIENHLKNYFRLDVDLQNLHKNHWLANDEKFKMLDHKGIRILGQEPWETLVSFICSTNNNIGRISKMCHALSENFGEYIDEYKGTKYYTFPSSEDIATKATEIQLRGLGFGYRAKYIIETAKKFVEDKKKYGLSDDAQFLNEVVAKKGYLEAREFLMGYCGVGPKVADCVCLMGLHMDEVVPVDVHVGRIAKRDYNIQAPKKFLQELRGQFDHLPITKKKINPELDYIRLKFTEIWGEYAGWAQGLLFFRETDKSDASAAKKRKTTSSPAASKKPKLDTNELVSAISVKAE</sequence>
<dbReference type="GO" id="GO:0005634">
    <property type="term" value="C:nucleus"/>
    <property type="evidence" value="ECO:0007669"/>
    <property type="project" value="EnsemblFungi"/>
</dbReference>
<keyword evidence="6 12" id="KW-0456">Lyase</keyword>
<evidence type="ECO:0000256" key="4">
    <source>
        <dbReference type="ARBA" id="ARBA00022801"/>
    </source>
</evidence>
<accession>A0A0W0E425</accession>
<dbReference type="SUPFAM" id="SSF48150">
    <property type="entry name" value="DNA-glycosylase"/>
    <property type="match status" value="1"/>
</dbReference>
<dbReference type="VEuPathDB" id="FungiDB:B1J91_L11176g"/>